<dbReference type="InterPro" id="IPR011251">
    <property type="entry name" value="Luciferase-like_dom"/>
</dbReference>
<evidence type="ECO:0000256" key="1">
    <source>
        <dbReference type="ARBA" id="ARBA00022630"/>
    </source>
</evidence>
<name>A0A7V8FW49_9BURK</name>
<proteinExistence type="predicted"/>
<dbReference type="GO" id="GO:0004497">
    <property type="term" value="F:monooxygenase activity"/>
    <property type="evidence" value="ECO:0007669"/>
    <property type="project" value="UniProtKB-KW"/>
</dbReference>
<keyword evidence="4 6" id="KW-0503">Monooxygenase</keyword>
<sequence length="381" mass="42255">MTTALSPADFPDSPLSQVLRQPFLLGLFLPIQDGGWSMSTLPRSTDWSFDYNLALTRQAEDLGFDLVFGLAQWLRKNGHGGRMKYREQSLDSFITTAALASATERILLISTLHVLYGPWHPLHLAKFGATLDHISGGRWGINMVTGHIRTEAEMFGQVAQEHDLRYQMADEFVGIAKRLWSDDENLTLEGRFWKLKDAFVSPKPKFGRPVLVNATSSEAGMAYAARNSDIVFITSPAGAEIEAALGALPAHIARLREIAAGQGRTVRTLINPTVVCRPTAAEAKAYHDDIIAHADLEAVDGFIGTFANSDAKAWRNHQREQRILGGNLHLIGSPEQIVEQMLRLKRAGVDGVQLTFYDFKEDLHFFGEHVLPLMKQAGLRL</sequence>
<evidence type="ECO:0000256" key="3">
    <source>
        <dbReference type="ARBA" id="ARBA00023002"/>
    </source>
</evidence>
<dbReference type="Proteomes" id="UP000462435">
    <property type="component" value="Unassembled WGS sequence"/>
</dbReference>
<dbReference type="SUPFAM" id="SSF51679">
    <property type="entry name" value="Bacterial luciferase-like"/>
    <property type="match status" value="1"/>
</dbReference>
<evidence type="ECO:0000256" key="4">
    <source>
        <dbReference type="ARBA" id="ARBA00023033"/>
    </source>
</evidence>
<evidence type="ECO:0000313" key="7">
    <source>
        <dbReference type="Proteomes" id="UP000462435"/>
    </source>
</evidence>
<keyword evidence="2" id="KW-0288">FMN</keyword>
<feature type="domain" description="Luciferase-like" evidence="5">
    <location>
        <begin position="26"/>
        <end position="350"/>
    </location>
</feature>
<dbReference type="GO" id="GO:0016705">
    <property type="term" value="F:oxidoreductase activity, acting on paired donors, with incorporation or reduction of molecular oxygen"/>
    <property type="evidence" value="ECO:0007669"/>
    <property type="project" value="InterPro"/>
</dbReference>
<dbReference type="PANTHER" id="PTHR42847:SF4">
    <property type="entry name" value="ALKANESULFONATE MONOOXYGENASE-RELATED"/>
    <property type="match status" value="1"/>
</dbReference>
<dbReference type="InterPro" id="IPR050172">
    <property type="entry name" value="SsuD_RutA_monooxygenase"/>
</dbReference>
<evidence type="ECO:0000259" key="5">
    <source>
        <dbReference type="Pfam" id="PF00296"/>
    </source>
</evidence>
<keyword evidence="3" id="KW-0560">Oxidoreductase</keyword>
<dbReference type="AlphaFoldDB" id="A0A7V8FW49"/>
<dbReference type="PANTHER" id="PTHR42847">
    <property type="entry name" value="ALKANESULFONATE MONOOXYGENASE"/>
    <property type="match status" value="1"/>
</dbReference>
<comment type="caution">
    <text evidence="6">The sequence shown here is derived from an EMBL/GenBank/DDBJ whole genome shotgun (WGS) entry which is preliminary data.</text>
</comment>
<gene>
    <name evidence="6" type="primary">rutA</name>
    <name evidence="6" type="ORF">GAK35_02586</name>
</gene>
<reference evidence="7" key="1">
    <citation type="journal article" date="2020" name="MBio">
        <title>Horizontal gene transfer to a defensive symbiont with a reduced genome amongst a multipartite beetle microbiome.</title>
        <authorList>
            <person name="Waterworth S.C."/>
            <person name="Florez L.V."/>
            <person name="Rees E.R."/>
            <person name="Hertweck C."/>
            <person name="Kaltenpoth M."/>
            <person name="Kwan J.C."/>
        </authorList>
    </citation>
    <scope>NUCLEOTIDE SEQUENCE [LARGE SCALE GENOMIC DNA]</scope>
</reference>
<organism evidence="6 7">
    <name type="scientific">Herbaspirillum frisingense</name>
    <dbReference type="NCBI Taxonomy" id="92645"/>
    <lineage>
        <taxon>Bacteria</taxon>
        <taxon>Pseudomonadati</taxon>
        <taxon>Pseudomonadota</taxon>
        <taxon>Betaproteobacteria</taxon>
        <taxon>Burkholderiales</taxon>
        <taxon>Oxalobacteraceae</taxon>
        <taxon>Herbaspirillum</taxon>
    </lineage>
</organism>
<dbReference type="EMBL" id="WNDX01000077">
    <property type="protein sequence ID" value="KAF1042670.1"/>
    <property type="molecule type" value="Genomic_DNA"/>
</dbReference>
<dbReference type="InterPro" id="IPR036661">
    <property type="entry name" value="Luciferase-like_sf"/>
</dbReference>
<evidence type="ECO:0000256" key="2">
    <source>
        <dbReference type="ARBA" id="ARBA00022643"/>
    </source>
</evidence>
<protein>
    <submittedName>
        <fullName evidence="6">Pyrimidine monooxygenase RutA</fullName>
    </submittedName>
</protein>
<keyword evidence="1" id="KW-0285">Flavoprotein</keyword>
<dbReference type="Gene3D" id="3.20.20.30">
    <property type="entry name" value="Luciferase-like domain"/>
    <property type="match status" value="1"/>
</dbReference>
<accession>A0A7V8FW49</accession>
<evidence type="ECO:0000313" key="6">
    <source>
        <dbReference type="EMBL" id="KAF1042670.1"/>
    </source>
</evidence>
<dbReference type="Pfam" id="PF00296">
    <property type="entry name" value="Bac_luciferase"/>
    <property type="match status" value="1"/>
</dbReference>
<dbReference type="CDD" id="cd01094">
    <property type="entry name" value="Alkanesulfonate_monoxygenase"/>
    <property type="match status" value="1"/>
</dbReference>